<dbReference type="PANTHER" id="PTHR18964:SF174">
    <property type="entry name" value="D-ALLOSE KINASE-RELATED"/>
    <property type="match status" value="1"/>
</dbReference>
<dbReference type="Proteomes" id="UP000194873">
    <property type="component" value="Unassembled WGS sequence"/>
</dbReference>
<dbReference type="GO" id="GO:0004396">
    <property type="term" value="F:hexokinase activity"/>
    <property type="evidence" value="ECO:0007669"/>
    <property type="project" value="TreeGrafter"/>
</dbReference>
<sequence>MSHFNQQHNLWGLDLGGTKIEGVILKSAQEPEVLFRHRVPTGTTHGYDHILGQVAQLVQHLEAAAGYRAEQVGIGTPGTTIPKSGLMKNCNATVLNGQPVRADLEQLLGMRVVMANDANCFALAETRLGVVKERFPEAKVVFGIILGTGVGGGLVVNGQILEGYHGIAGEWGHNYLSAAEGDLCFCGKTGCNESILAGPSLERYYARHSEQPRNLPEIVERATHGHDAVATQTIERLTSFFGLALSNVINLLDPDVIVIGGGVGNIDYLYEAGVASIQQHIFDHQFEAPIVKPLLGDSAGVFGAAYLVAEPIPVQADVA</sequence>
<dbReference type="PROSITE" id="PS01125">
    <property type="entry name" value="ROK"/>
    <property type="match status" value="1"/>
</dbReference>
<dbReference type="Gene3D" id="3.30.420.40">
    <property type="match status" value="2"/>
</dbReference>
<dbReference type="EMBL" id="MTSE01000023">
    <property type="protein sequence ID" value="OUJ70401.1"/>
    <property type="molecule type" value="Genomic_DNA"/>
</dbReference>
<dbReference type="RefSeq" id="WP_086596759.1">
    <property type="nucleotide sequence ID" value="NZ_MTSE01000023.1"/>
</dbReference>
<keyword evidence="1" id="KW-0418">Kinase</keyword>
<name>A0A243W748_9BACT</name>
<accession>A0A243W748</accession>
<dbReference type="OrthoDB" id="9810372at2"/>
<dbReference type="PANTHER" id="PTHR18964">
    <property type="entry name" value="ROK (REPRESSOR, ORF, KINASE) FAMILY"/>
    <property type="match status" value="1"/>
</dbReference>
<dbReference type="InterPro" id="IPR043129">
    <property type="entry name" value="ATPase_NBD"/>
</dbReference>
<dbReference type="InterPro" id="IPR000600">
    <property type="entry name" value="ROK"/>
</dbReference>
<organism evidence="1 2">
    <name type="scientific">Hymenobacter crusticola</name>
    <dbReference type="NCBI Taxonomy" id="1770526"/>
    <lineage>
        <taxon>Bacteria</taxon>
        <taxon>Pseudomonadati</taxon>
        <taxon>Bacteroidota</taxon>
        <taxon>Cytophagia</taxon>
        <taxon>Cytophagales</taxon>
        <taxon>Hymenobacteraceae</taxon>
        <taxon>Hymenobacter</taxon>
    </lineage>
</organism>
<keyword evidence="2" id="KW-1185">Reference proteome</keyword>
<dbReference type="SUPFAM" id="SSF53067">
    <property type="entry name" value="Actin-like ATPase domain"/>
    <property type="match status" value="1"/>
</dbReference>
<evidence type="ECO:0000313" key="2">
    <source>
        <dbReference type="Proteomes" id="UP000194873"/>
    </source>
</evidence>
<proteinExistence type="predicted"/>
<dbReference type="Pfam" id="PF00480">
    <property type="entry name" value="ROK"/>
    <property type="match status" value="1"/>
</dbReference>
<protein>
    <submittedName>
        <fullName evidence="1">Sugar kinase</fullName>
    </submittedName>
</protein>
<dbReference type="AlphaFoldDB" id="A0A243W748"/>
<evidence type="ECO:0000313" key="1">
    <source>
        <dbReference type="EMBL" id="OUJ70401.1"/>
    </source>
</evidence>
<dbReference type="InterPro" id="IPR049874">
    <property type="entry name" value="ROK_cs"/>
</dbReference>
<gene>
    <name evidence="1" type="ORF">BXP70_24520</name>
</gene>
<comment type="caution">
    <text evidence="1">The sequence shown here is derived from an EMBL/GenBank/DDBJ whole genome shotgun (WGS) entry which is preliminary data.</text>
</comment>
<keyword evidence="1" id="KW-0808">Transferase</keyword>
<reference evidence="1 2" key="1">
    <citation type="submission" date="2017-01" db="EMBL/GenBank/DDBJ databases">
        <title>A new Hymenobacter.</title>
        <authorList>
            <person name="Liang Y."/>
            <person name="Feng F."/>
        </authorList>
    </citation>
    <scope>NUCLEOTIDE SEQUENCE [LARGE SCALE GENOMIC DNA]</scope>
    <source>
        <strain evidence="1">MIMBbqt21</strain>
    </source>
</reference>